<dbReference type="RefSeq" id="WP_058471112.1">
    <property type="nucleotide sequence ID" value="NZ_CAAAIC010000009.1"/>
</dbReference>
<gene>
    <name evidence="2" type="ORF">Ljor_1655</name>
</gene>
<comment type="caution">
    <text evidence="2">The sequence shown here is derived from an EMBL/GenBank/DDBJ whole genome shotgun (WGS) entry which is preliminary data.</text>
</comment>
<name>A0A0W0VB61_9GAMM</name>
<accession>A0A0W0VB61</accession>
<keyword evidence="1" id="KW-0472">Membrane</keyword>
<evidence type="ECO:0000256" key="1">
    <source>
        <dbReference type="SAM" id="Phobius"/>
    </source>
</evidence>
<sequence>MVIAFLEALALLLVFEGLMPFSSPVKWKQMLRKFIGLDEKVLRITGFISMSVGVILLTIVHQFAE</sequence>
<dbReference type="OrthoDB" id="9182237at2"/>
<keyword evidence="1" id="KW-1133">Transmembrane helix</keyword>
<dbReference type="STRING" id="456.Ljor_1655"/>
<evidence type="ECO:0000313" key="2">
    <source>
        <dbReference type="EMBL" id="KTD17349.1"/>
    </source>
</evidence>
<evidence type="ECO:0008006" key="4">
    <source>
        <dbReference type="Google" id="ProtNLM"/>
    </source>
</evidence>
<protein>
    <recommendedName>
        <fullName evidence="4">DUF2065 domain-containing protein</fullName>
    </recommendedName>
</protein>
<dbReference type="Pfam" id="PF09838">
    <property type="entry name" value="DUF2065"/>
    <property type="match status" value="1"/>
</dbReference>
<dbReference type="EMBL" id="LNYJ01000011">
    <property type="protein sequence ID" value="KTD17349.1"/>
    <property type="molecule type" value="Genomic_DNA"/>
</dbReference>
<dbReference type="Proteomes" id="UP000055035">
    <property type="component" value="Unassembled WGS sequence"/>
</dbReference>
<feature type="transmembrane region" description="Helical" evidence="1">
    <location>
        <begin position="44"/>
        <end position="64"/>
    </location>
</feature>
<dbReference type="PANTHER" id="PTHR38602">
    <property type="entry name" value="INNER MEMBRANE PROTEIN-RELATED"/>
    <property type="match status" value="1"/>
</dbReference>
<reference evidence="2 3" key="1">
    <citation type="submission" date="2015-11" db="EMBL/GenBank/DDBJ databases">
        <title>Genomic analysis of 38 Legionella species identifies large and diverse effector repertoires.</title>
        <authorList>
            <person name="Burstein D."/>
            <person name="Amaro F."/>
            <person name="Zusman T."/>
            <person name="Lifshitz Z."/>
            <person name="Cohen O."/>
            <person name="Gilbert J.A."/>
            <person name="Pupko T."/>
            <person name="Shuman H.A."/>
            <person name="Segal G."/>
        </authorList>
    </citation>
    <scope>NUCLEOTIDE SEQUENCE [LARGE SCALE GENOMIC DNA]</scope>
    <source>
        <strain evidence="2 3">BL-540</strain>
    </source>
</reference>
<keyword evidence="3" id="KW-1185">Reference proteome</keyword>
<dbReference type="InterPro" id="IPR019201">
    <property type="entry name" value="DUF2065"/>
</dbReference>
<dbReference type="PANTHER" id="PTHR38602:SF1">
    <property type="entry name" value="INNER MEMBRANE PROTEIN"/>
    <property type="match status" value="1"/>
</dbReference>
<evidence type="ECO:0000313" key="3">
    <source>
        <dbReference type="Proteomes" id="UP000055035"/>
    </source>
</evidence>
<dbReference type="AlphaFoldDB" id="A0A0W0VB61"/>
<proteinExistence type="predicted"/>
<dbReference type="PATRIC" id="fig|456.5.peg.1767"/>
<organism evidence="2 3">
    <name type="scientific">Legionella jordanis</name>
    <dbReference type="NCBI Taxonomy" id="456"/>
    <lineage>
        <taxon>Bacteria</taxon>
        <taxon>Pseudomonadati</taxon>
        <taxon>Pseudomonadota</taxon>
        <taxon>Gammaproteobacteria</taxon>
        <taxon>Legionellales</taxon>
        <taxon>Legionellaceae</taxon>
        <taxon>Legionella</taxon>
    </lineage>
</organism>
<keyword evidence="1" id="KW-0812">Transmembrane</keyword>